<dbReference type="InterPro" id="IPR053142">
    <property type="entry name" value="PchR_regulatory_protein"/>
</dbReference>
<feature type="domain" description="HTH araC/xylS-type" evidence="4">
    <location>
        <begin position="228"/>
        <end position="325"/>
    </location>
</feature>
<evidence type="ECO:0000259" key="4">
    <source>
        <dbReference type="PROSITE" id="PS01124"/>
    </source>
</evidence>
<dbReference type="PRINTS" id="PR00032">
    <property type="entry name" value="HTHARAC"/>
</dbReference>
<keyword evidence="2" id="KW-0238">DNA-binding</keyword>
<comment type="caution">
    <text evidence="5">The sequence shown here is derived from an EMBL/GenBank/DDBJ whole genome shotgun (WGS) entry which is preliminary data.</text>
</comment>
<dbReference type="Pfam" id="PF12833">
    <property type="entry name" value="HTH_18"/>
    <property type="match status" value="1"/>
</dbReference>
<keyword evidence="6" id="KW-1185">Reference proteome</keyword>
<organism evidence="5 6">
    <name type="scientific">Echinicola rosea</name>
    <dbReference type="NCBI Taxonomy" id="1807691"/>
    <lineage>
        <taxon>Bacteria</taxon>
        <taxon>Pseudomonadati</taxon>
        <taxon>Bacteroidota</taxon>
        <taxon>Cytophagia</taxon>
        <taxon>Cytophagales</taxon>
        <taxon>Cyclobacteriaceae</taxon>
        <taxon>Echinicola</taxon>
    </lineage>
</organism>
<dbReference type="InterPro" id="IPR009057">
    <property type="entry name" value="Homeodomain-like_sf"/>
</dbReference>
<dbReference type="Proteomes" id="UP000647339">
    <property type="component" value="Unassembled WGS sequence"/>
</dbReference>
<protein>
    <recommendedName>
        <fullName evidence="4">HTH araC/xylS-type domain-containing protein</fullName>
    </recommendedName>
</protein>
<sequence length="331" mass="38375">MYIDSKLRELDLEVFHLSVPQKTALEIQREEVAINRSEVGVRSSIFFDSRFFLVESFIRMDQDLTDIYSLMGDFVHLSFTHQGKPSLKESHGQKSEVNQGMVQLSYQKDFSGQFYMKKDSEVHYYSIILERQFFLELLQKEDWAVKRPFFQAVKKREEKGFGLGGYFPVNSRVLSIIKELRAICESSFSNENKQSYLVLKFRELFFNVYISQTDQAMNGGVSVPDEINKAKAILASSYINPPTIRELSKLVLLNELKLKQEFKRAFGITIRGFVIKNRMDLSLGFLKEGKQVGEVAELLGYNNVSYFINTFRKYYGQTPKQALKSNSDSFF</sequence>
<dbReference type="PROSITE" id="PS00041">
    <property type="entry name" value="HTH_ARAC_FAMILY_1"/>
    <property type="match status" value="1"/>
</dbReference>
<reference evidence="6" key="1">
    <citation type="journal article" date="2019" name="Int. J. Syst. Evol. Microbiol.">
        <title>The Global Catalogue of Microorganisms (GCM) 10K type strain sequencing project: providing services to taxonomists for standard genome sequencing and annotation.</title>
        <authorList>
            <consortium name="The Broad Institute Genomics Platform"/>
            <consortium name="The Broad Institute Genome Sequencing Center for Infectious Disease"/>
            <person name="Wu L."/>
            <person name="Ma J."/>
        </authorList>
    </citation>
    <scope>NUCLEOTIDE SEQUENCE [LARGE SCALE GENOMIC DNA]</scope>
    <source>
        <strain evidence="6">CGMCC 1.15407</strain>
    </source>
</reference>
<accession>A0ABQ1VAV4</accession>
<name>A0ABQ1VAV4_9BACT</name>
<evidence type="ECO:0000313" key="5">
    <source>
        <dbReference type="EMBL" id="GGF50053.1"/>
    </source>
</evidence>
<dbReference type="RefSeq" id="WP_137402928.1">
    <property type="nucleotide sequence ID" value="NZ_BMIU01000033.1"/>
</dbReference>
<gene>
    <name evidence="5" type="ORF">GCM10011339_43260</name>
</gene>
<evidence type="ECO:0000256" key="2">
    <source>
        <dbReference type="ARBA" id="ARBA00023125"/>
    </source>
</evidence>
<evidence type="ECO:0000256" key="3">
    <source>
        <dbReference type="ARBA" id="ARBA00023163"/>
    </source>
</evidence>
<dbReference type="InterPro" id="IPR018060">
    <property type="entry name" value="HTH_AraC"/>
</dbReference>
<proteinExistence type="predicted"/>
<dbReference type="SMART" id="SM00342">
    <property type="entry name" value="HTH_ARAC"/>
    <property type="match status" value="1"/>
</dbReference>
<dbReference type="EMBL" id="BMIU01000033">
    <property type="protein sequence ID" value="GGF50053.1"/>
    <property type="molecule type" value="Genomic_DNA"/>
</dbReference>
<dbReference type="InterPro" id="IPR020449">
    <property type="entry name" value="Tscrpt_reg_AraC-type_HTH"/>
</dbReference>
<dbReference type="PANTHER" id="PTHR47893">
    <property type="entry name" value="REGULATORY PROTEIN PCHR"/>
    <property type="match status" value="1"/>
</dbReference>
<evidence type="ECO:0000256" key="1">
    <source>
        <dbReference type="ARBA" id="ARBA00023015"/>
    </source>
</evidence>
<dbReference type="PANTHER" id="PTHR47893:SF1">
    <property type="entry name" value="REGULATORY PROTEIN PCHR"/>
    <property type="match status" value="1"/>
</dbReference>
<dbReference type="Gene3D" id="1.10.10.60">
    <property type="entry name" value="Homeodomain-like"/>
    <property type="match status" value="1"/>
</dbReference>
<dbReference type="PROSITE" id="PS01124">
    <property type="entry name" value="HTH_ARAC_FAMILY_2"/>
    <property type="match status" value="1"/>
</dbReference>
<dbReference type="InterPro" id="IPR018062">
    <property type="entry name" value="HTH_AraC-typ_CS"/>
</dbReference>
<keyword evidence="3" id="KW-0804">Transcription</keyword>
<keyword evidence="1" id="KW-0805">Transcription regulation</keyword>
<evidence type="ECO:0000313" key="6">
    <source>
        <dbReference type="Proteomes" id="UP000647339"/>
    </source>
</evidence>
<dbReference type="SUPFAM" id="SSF46689">
    <property type="entry name" value="Homeodomain-like"/>
    <property type="match status" value="1"/>
</dbReference>